<dbReference type="AlphaFoldDB" id="A0A3B0VUR6"/>
<accession>A0A3B0VUR6</accession>
<dbReference type="SUPFAM" id="SSF54427">
    <property type="entry name" value="NTF2-like"/>
    <property type="match status" value="1"/>
</dbReference>
<name>A0A3B0VUR6_9ZZZZ</name>
<reference evidence="2" key="1">
    <citation type="submission" date="2018-06" db="EMBL/GenBank/DDBJ databases">
        <authorList>
            <person name="Zhirakovskaya E."/>
        </authorList>
    </citation>
    <scope>NUCLEOTIDE SEQUENCE</scope>
</reference>
<dbReference type="Pfam" id="PF17775">
    <property type="entry name" value="YchJ_M-like"/>
    <property type="match status" value="1"/>
</dbReference>
<dbReference type="InterPro" id="IPR032710">
    <property type="entry name" value="NTF2-like_dom_sf"/>
</dbReference>
<gene>
    <name evidence="2" type="ORF">MNBD_GAMMA04-1816</name>
</gene>
<evidence type="ECO:0000313" key="2">
    <source>
        <dbReference type="EMBL" id="VAW43883.1"/>
    </source>
</evidence>
<dbReference type="Gene3D" id="3.10.450.50">
    <property type="match status" value="1"/>
</dbReference>
<proteinExistence type="predicted"/>
<dbReference type="InterPro" id="IPR048469">
    <property type="entry name" value="YchJ-like_M"/>
</dbReference>
<feature type="domain" description="YchJ-like middle NTF2-like" evidence="1">
    <location>
        <begin position="36"/>
        <end position="134"/>
    </location>
</feature>
<organism evidence="2">
    <name type="scientific">hydrothermal vent metagenome</name>
    <dbReference type="NCBI Taxonomy" id="652676"/>
    <lineage>
        <taxon>unclassified sequences</taxon>
        <taxon>metagenomes</taxon>
        <taxon>ecological metagenomes</taxon>
    </lineage>
</organism>
<evidence type="ECO:0000259" key="1">
    <source>
        <dbReference type="Pfam" id="PF17775"/>
    </source>
</evidence>
<sequence>MLLSNNHIQSSCLCGSEQSYANCCFPFHNGDDYPETAEQLMRSRYVAYAKQLAPYLLQTWYFENRPMSLVFDQSLVWTKLIVESTKKGGKKDRKGWVTFTATYQIDSLDFQPLSLREKSIFLRDQNNHWCYVSGTCF</sequence>
<dbReference type="EMBL" id="UOFB01000003">
    <property type="protein sequence ID" value="VAW43883.1"/>
    <property type="molecule type" value="Genomic_DNA"/>
</dbReference>
<protein>
    <recommendedName>
        <fullName evidence="1">YchJ-like middle NTF2-like domain-containing protein</fullName>
    </recommendedName>
</protein>